<dbReference type="InterPro" id="IPR050259">
    <property type="entry name" value="SDR"/>
</dbReference>
<evidence type="ECO:0000313" key="3">
    <source>
        <dbReference type="EMBL" id="GHO89519.1"/>
    </source>
</evidence>
<dbReference type="InterPro" id="IPR002347">
    <property type="entry name" value="SDR_fam"/>
</dbReference>
<feature type="domain" description="Ketoreductase" evidence="2">
    <location>
        <begin position="4"/>
        <end position="185"/>
    </location>
</feature>
<accession>A0ABQ3VTB0</accession>
<sequence length="246" mass="25429">MSGKRVLVTGGSRGIGRATVLALARSGADVAFTYSSNQASAAEVLAAAEELEGRVIAMQADVVSYEQAKQVVGDVQNELGDLDGLVLNAGITRDGVLAMMPEENWDSVVATNLKGVFNYARAAIYSMIRQHAGRVVCVSSVSGGLMGVAGQTNYGATKAAQIGFVKSLSKEVAAYGITVNAVAPGFIETDIWQSIPAAKRAGLLKSIPQGRLGQPEEVAAAICFLLSEDASYITGSVIEIDGGLCA</sequence>
<evidence type="ECO:0000256" key="1">
    <source>
        <dbReference type="ARBA" id="ARBA00006484"/>
    </source>
</evidence>
<keyword evidence="4" id="KW-1185">Reference proteome</keyword>
<dbReference type="Pfam" id="PF13561">
    <property type="entry name" value="adh_short_C2"/>
    <property type="match status" value="1"/>
</dbReference>
<dbReference type="PANTHER" id="PTHR42879:SF2">
    <property type="entry name" value="3-OXOACYL-[ACYL-CARRIER-PROTEIN] REDUCTASE FABG"/>
    <property type="match status" value="1"/>
</dbReference>
<organism evidence="3 4">
    <name type="scientific">Dictyobacter formicarum</name>
    <dbReference type="NCBI Taxonomy" id="2778368"/>
    <lineage>
        <taxon>Bacteria</taxon>
        <taxon>Bacillati</taxon>
        <taxon>Chloroflexota</taxon>
        <taxon>Ktedonobacteria</taxon>
        <taxon>Ktedonobacterales</taxon>
        <taxon>Dictyobacteraceae</taxon>
        <taxon>Dictyobacter</taxon>
    </lineage>
</organism>
<proteinExistence type="inferred from homology"/>
<protein>
    <submittedName>
        <fullName evidence="3">Beta-ketoacyl-ACP reductase</fullName>
    </submittedName>
</protein>
<evidence type="ECO:0000313" key="4">
    <source>
        <dbReference type="Proteomes" id="UP000635565"/>
    </source>
</evidence>
<comment type="caution">
    <text evidence="3">The sequence shown here is derived from an EMBL/GenBank/DDBJ whole genome shotgun (WGS) entry which is preliminary data.</text>
</comment>
<dbReference type="EMBL" id="BNJJ01000039">
    <property type="protein sequence ID" value="GHO89519.1"/>
    <property type="molecule type" value="Genomic_DNA"/>
</dbReference>
<gene>
    <name evidence="3" type="primary">fabG_3</name>
    <name evidence="3" type="ORF">KSZ_75250</name>
</gene>
<name>A0ABQ3VTB0_9CHLR</name>
<dbReference type="SUPFAM" id="SSF51735">
    <property type="entry name" value="NAD(P)-binding Rossmann-fold domains"/>
    <property type="match status" value="1"/>
</dbReference>
<dbReference type="PRINTS" id="PR00080">
    <property type="entry name" value="SDRFAMILY"/>
</dbReference>
<dbReference type="SMART" id="SM00822">
    <property type="entry name" value="PKS_KR"/>
    <property type="match status" value="1"/>
</dbReference>
<dbReference type="PRINTS" id="PR00081">
    <property type="entry name" value="GDHRDH"/>
</dbReference>
<dbReference type="InterPro" id="IPR057326">
    <property type="entry name" value="KR_dom"/>
</dbReference>
<dbReference type="Gene3D" id="3.40.50.720">
    <property type="entry name" value="NAD(P)-binding Rossmann-like Domain"/>
    <property type="match status" value="1"/>
</dbReference>
<dbReference type="NCBIfam" id="NF009466">
    <property type="entry name" value="PRK12826.1-2"/>
    <property type="match status" value="1"/>
</dbReference>
<comment type="similarity">
    <text evidence="1">Belongs to the short-chain dehydrogenases/reductases (SDR) family.</text>
</comment>
<dbReference type="InterPro" id="IPR036291">
    <property type="entry name" value="NAD(P)-bd_dom_sf"/>
</dbReference>
<evidence type="ECO:0000259" key="2">
    <source>
        <dbReference type="SMART" id="SM00822"/>
    </source>
</evidence>
<dbReference type="PANTHER" id="PTHR42879">
    <property type="entry name" value="3-OXOACYL-(ACYL-CARRIER-PROTEIN) REDUCTASE"/>
    <property type="match status" value="1"/>
</dbReference>
<dbReference type="Proteomes" id="UP000635565">
    <property type="component" value="Unassembled WGS sequence"/>
</dbReference>
<reference evidence="3 4" key="1">
    <citation type="journal article" date="2021" name="Int. J. Syst. Evol. Microbiol.">
        <title>Reticulibacter mediterranei gen. nov., sp. nov., within the new family Reticulibacteraceae fam. nov., and Ktedonospora formicarum gen. nov., sp. nov., Ktedonobacter robiniae sp. nov., Dictyobacter formicarum sp. nov. and Dictyobacter arantiisoli sp. nov., belonging to the class Ktedonobacteria.</title>
        <authorList>
            <person name="Yabe S."/>
            <person name="Zheng Y."/>
            <person name="Wang C.M."/>
            <person name="Sakai Y."/>
            <person name="Abe K."/>
            <person name="Yokota A."/>
            <person name="Donadio S."/>
            <person name="Cavaletti L."/>
            <person name="Monciardini P."/>
        </authorList>
    </citation>
    <scope>NUCLEOTIDE SEQUENCE [LARGE SCALE GENOMIC DNA]</scope>
    <source>
        <strain evidence="3 4">SOSP1-9</strain>
    </source>
</reference>
<dbReference type="RefSeq" id="WP_201367089.1">
    <property type="nucleotide sequence ID" value="NZ_BNJJ01000039.1"/>
</dbReference>